<evidence type="ECO:0000313" key="2">
    <source>
        <dbReference type="Proteomes" id="UP000236285"/>
    </source>
</evidence>
<evidence type="ECO:0000313" key="1">
    <source>
        <dbReference type="EMBL" id="PKF23773.1"/>
    </source>
</evidence>
<sequence>MTSGAQPSHQQQATASKDDSPPSWKVVSLAEITRECRSRNNGQLDDKLLCGVLKSQGLVPMRERVKGDSTDRCKVVSANAFAYNPMRLNIGSIARNTADHSVMVSPDYVVFQTDPERLLPNYLDHVRHSGLWRSYVGTTGDGSVRVRIYYDQLSRLQLPIPPLSEQQKIAAILTAVDDKIDVISRQIEATQTLKQGLMQTLFSRGLSGLAASDWPTVLLQDVAEVRTGLAKGKKGLKDPVELPYLRVANVQDGHIDLAEVKTIEVEADQVDRYALQSGDVLMTEGGNFDKLGRGDVWESQISPCLHQNHVFAVRPDSSKLNPYYLAALAASDYGRQYFLSCAKRTTNLASINSSQLKAFPVLLPPMDEQIRIAKIVSAANARIETLSTKKAHYQTLKRGLMQKLLTGEWRAKLDSTSGTA</sequence>
<name>A0ACC9MXH1_9PSED</name>
<keyword evidence="1" id="KW-0540">Nuclease</keyword>
<reference evidence="1" key="1">
    <citation type="submission" date="2017-12" db="EMBL/GenBank/DDBJ databases">
        <title>High quality draft genome sequence of Pseudomonas hunanensis P11 isolated from the high-arsenic soil.</title>
        <authorList>
            <person name="Pan J."/>
        </authorList>
    </citation>
    <scope>NUCLEOTIDE SEQUENCE</scope>
    <source>
        <strain evidence="1">P11</strain>
    </source>
</reference>
<proteinExistence type="predicted"/>
<keyword evidence="1" id="KW-0255">Endonuclease</keyword>
<dbReference type="Proteomes" id="UP000236285">
    <property type="component" value="Unassembled WGS sequence"/>
</dbReference>
<keyword evidence="1" id="KW-0378">Hydrolase</keyword>
<dbReference type="EMBL" id="PISL01000040">
    <property type="protein sequence ID" value="PKF23773.1"/>
    <property type="molecule type" value="Genomic_DNA"/>
</dbReference>
<comment type="caution">
    <text evidence="1">The sequence shown here is derived from an EMBL/GenBank/DDBJ whole genome shotgun (WGS) entry which is preliminary data.</text>
</comment>
<keyword evidence="2" id="KW-1185">Reference proteome</keyword>
<gene>
    <name evidence="1" type="ORF">CW309_25545</name>
</gene>
<accession>A0ACC9MXH1</accession>
<organism evidence="1 2">
    <name type="scientific">Pseudomonas hunanensis</name>
    <dbReference type="NCBI Taxonomy" id="1247546"/>
    <lineage>
        <taxon>Bacteria</taxon>
        <taxon>Pseudomonadati</taxon>
        <taxon>Pseudomonadota</taxon>
        <taxon>Gammaproteobacteria</taxon>
        <taxon>Pseudomonadales</taxon>
        <taxon>Pseudomonadaceae</taxon>
        <taxon>Pseudomonas</taxon>
    </lineage>
</organism>
<protein>
    <submittedName>
        <fullName evidence="1">Restriction endonuclease subunit S</fullName>
    </submittedName>
</protein>